<dbReference type="PANTHER" id="PTHR43135">
    <property type="entry name" value="ALPHA-D-RIBOSE 1-METHYLPHOSPHONATE 5-TRIPHOSPHATE DIPHOSPHATASE"/>
    <property type="match status" value="1"/>
</dbReference>
<evidence type="ECO:0000259" key="1">
    <source>
        <dbReference type="Pfam" id="PF01979"/>
    </source>
</evidence>
<dbReference type="EMBL" id="VZPE01000016">
    <property type="protein sequence ID" value="KAB0565571.1"/>
    <property type="molecule type" value="Genomic_DNA"/>
</dbReference>
<sequence>MFRLGGKYQHFIHGNGCGCSNPILQQVSQRLDRLSRRHFLAGAAATAAATMLADKSLAQSPSTKTLLTRVRVFDGKTDKLTNGAQVLIENNLITAIDITNSSPPDGATVIDCGDRVLMPGLIDAHWHSIYAAVPLPVLLEGDLGLIFATSTAEAERTLLRGFTTVRDLGGPTFSFKRAIDTGIISGPRIYPAGAMITTTGGHGDLRLPTEIPRDGARLSTGELMGAAAIVDDKGDLKLRVREQLLQGASQIKIVGGGGVSSPRSPLDMSTFSEDEIRAAVDVAKDWNTYVTVHAYAPGTVQRAIRAGAACIEHGHLMDEETARMFAEKEVWLSAQPFLTMDDAAPQSGPALERIQQLFSGTPQIYAFARKYGIKTAWGSDLLFSPALTSRQNFMLTHLSQWYSNAETLRAATSVNAELLALSNLRNPYPGKLGLIEPGAFADLLVLNENPLDDIHVLERPEQTLAIVMKDGKIHKNSLGT</sequence>
<dbReference type="PROSITE" id="PS51318">
    <property type="entry name" value="TAT"/>
    <property type="match status" value="1"/>
</dbReference>
<dbReference type="InterPro" id="IPR006311">
    <property type="entry name" value="TAT_signal"/>
</dbReference>
<dbReference type="AlphaFoldDB" id="A0A643EUG5"/>
<dbReference type="SUPFAM" id="SSF51556">
    <property type="entry name" value="Metallo-dependent hydrolases"/>
    <property type="match status" value="1"/>
</dbReference>
<dbReference type="GO" id="GO:0016810">
    <property type="term" value="F:hydrolase activity, acting on carbon-nitrogen (but not peptide) bonds"/>
    <property type="evidence" value="ECO:0007669"/>
    <property type="project" value="InterPro"/>
</dbReference>
<dbReference type="Gene3D" id="2.30.40.10">
    <property type="entry name" value="Urease, subunit C, domain 1"/>
    <property type="match status" value="1"/>
</dbReference>
<accession>A0A643EUG5</accession>
<dbReference type="CDD" id="cd01299">
    <property type="entry name" value="Met_dep_hydrolase_A"/>
    <property type="match status" value="1"/>
</dbReference>
<proteinExistence type="predicted"/>
<dbReference type="InterPro" id="IPR006680">
    <property type="entry name" value="Amidohydro-rel"/>
</dbReference>
<dbReference type="PANTHER" id="PTHR43135:SF3">
    <property type="entry name" value="ALPHA-D-RIBOSE 1-METHYLPHOSPHONATE 5-TRIPHOSPHATE DIPHOSPHATASE"/>
    <property type="match status" value="1"/>
</dbReference>
<gene>
    <name evidence="2" type="ORF">F7Q93_22990</name>
</gene>
<name>A0A643EUG5_9HYPH</name>
<dbReference type="InterPro" id="IPR032466">
    <property type="entry name" value="Metal_Hydrolase"/>
</dbReference>
<feature type="domain" description="Amidohydrolase-related" evidence="1">
    <location>
        <begin position="116"/>
        <end position="473"/>
    </location>
</feature>
<organism evidence="2">
    <name type="scientific">Brucella pituitosa</name>
    <dbReference type="NCBI Taxonomy" id="571256"/>
    <lineage>
        <taxon>Bacteria</taxon>
        <taxon>Pseudomonadati</taxon>
        <taxon>Pseudomonadota</taxon>
        <taxon>Alphaproteobacteria</taxon>
        <taxon>Hyphomicrobiales</taxon>
        <taxon>Brucellaceae</taxon>
        <taxon>Brucella/Ochrobactrum group</taxon>
        <taxon>Brucella</taxon>
    </lineage>
</organism>
<dbReference type="Pfam" id="PF01979">
    <property type="entry name" value="Amidohydro_1"/>
    <property type="match status" value="1"/>
</dbReference>
<protein>
    <submittedName>
        <fullName evidence="2">Amidohydrolase family protein</fullName>
    </submittedName>
</protein>
<keyword evidence="2" id="KW-0378">Hydrolase</keyword>
<dbReference type="RefSeq" id="WP_105535022.1">
    <property type="nucleotide sequence ID" value="NZ_JBHEEN010000010.1"/>
</dbReference>
<dbReference type="InterPro" id="IPR011059">
    <property type="entry name" value="Metal-dep_hydrolase_composite"/>
</dbReference>
<dbReference type="SUPFAM" id="SSF51338">
    <property type="entry name" value="Composite domain of metallo-dependent hydrolases"/>
    <property type="match status" value="2"/>
</dbReference>
<dbReference type="InterPro" id="IPR057744">
    <property type="entry name" value="OTAase-like"/>
</dbReference>
<dbReference type="Gene3D" id="3.20.20.140">
    <property type="entry name" value="Metal-dependent hydrolases"/>
    <property type="match status" value="1"/>
</dbReference>
<dbReference type="NCBIfam" id="TIGR01409">
    <property type="entry name" value="TAT_signal_seq"/>
    <property type="match status" value="1"/>
</dbReference>
<comment type="caution">
    <text evidence="2">The sequence shown here is derived from an EMBL/GenBank/DDBJ whole genome shotgun (WGS) entry which is preliminary data.</text>
</comment>
<dbReference type="InterPro" id="IPR051781">
    <property type="entry name" value="Metallo-dep_Hydrolase"/>
</dbReference>
<evidence type="ECO:0000313" key="2">
    <source>
        <dbReference type="EMBL" id="KAB0565571.1"/>
    </source>
</evidence>
<reference evidence="2" key="1">
    <citation type="submission" date="2019-09" db="EMBL/GenBank/DDBJ databases">
        <title>Draft genome sequences of 48 bacterial type strains from the CCUG.</title>
        <authorList>
            <person name="Tunovic T."/>
            <person name="Pineiro-Iglesias B."/>
            <person name="Unosson C."/>
            <person name="Inganas E."/>
            <person name="Ohlen M."/>
            <person name="Cardew S."/>
            <person name="Jensie-Markopoulos S."/>
            <person name="Salva-Serra F."/>
            <person name="Jaen-Luchoro D."/>
            <person name="Karlsson R."/>
            <person name="Svensson-Stadler L."/>
            <person name="Chun J."/>
            <person name="Moore E."/>
        </authorList>
    </citation>
    <scope>NUCLEOTIDE SEQUENCE</scope>
    <source>
        <strain evidence="2">CCUG 50899</strain>
    </source>
</reference>
<dbReference type="InterPro" id="IPR019546">
    <property type="entry name" value="TAT_signal_bac_arc"/>
</dbReference>